<feature type="transmembrane region" description="Helical" evidence="8">
    <location>
        <begin position="469"/>
        <end position="496"/>
    </location>
</feature>
<keyword evidence="6 8" id="KW-1133">Transmembrane helix</keyword>
<keyword evidence="7 8" id="KW-0472">Membrane</keyword>
<keyword evidence="5 8" id="KW-0812">Transmembrane</keyword>
<feature type="transmembrane region" description="Helical" evidence="8">
    <location>
        <begin position="339"/>
        <end position="358"/>
    </location>
</feature>
<keyword evidence="4" id="KW-0997">Cell inner membrane</keyword>
<dbReference type="PANTHER" id="PTHR32063">
    <property type="match status" value="1"/>
</dbReference>
<dbReference type="SUPFAM" id="SSF82866">
    <property type="entry name" value="Multidrug efflux transporter AcrB transmembrane domain"/>
    <property type="match status" value="1"/>
</dbReference>
<dbReference type="SUPFAM" id="SSF82714">
    <property type="entry name" value="Multidrug efflux transporter AcrB TolC docking domain, DN and DC subdomains"/>
    <property type="match status" value="1"/>
</dbReference>
<dbReference type="Pfam" id="PF00873">
    <property type="entry name" value="ACR_tran"/>
    <property type="match status" value="1"/>
</dbReference>
<evidence type="ECO:0000313" key="10">
    <source>
        <dbReference type="Proteomes" id="UP000249645"/>
    </source>
</evidence>
<keyword evidence="3" id="KW-1003">Cell membrane</keyword>
<dbReference type="FunFam" id="1.20.1640.10:FF:000001">
    <property type="entry name" value="Efflux pump membrane transporter"/>
    <property type="match status" value="1"/>
</dbReference>
<proteinExistence type="predicted"/>
<dbReference type="FunFam" id="3.30.70.1430:FF:000001">
    <property type="entry name" value="Efflux pump membrane transporter"/>
    <property type="match status" value="1"/>
</dbReference>
<evidence type="ECO:0000256" key="5">
    <source>
        <dbReference type="ARBA" id="ARBA00022692"/>
    </source>
</evidence>
<dbReference type="Proteomes" id="UP000249645">
    <property type="component" value="Unassembled WGS sequence"/>
</dbReference>
<evidence type="ECO:0000256" key="8">
    <source>
        <dbReference type="SAM" id="Phobius"/>
    </source>
</evidence>
<feature type="non-terminal residue" evidence="9">
    <location>
        <position position="535"/>
    </location>
</feature>
<dbReference type="Gene3D" id="3.30.70.1430">
    <property type="entry name" value="Multidrug efflux transporter AcrB pore domain"/>
    <property type="match status" value="1"/>
</dbReference>
<reference evidence="9 10" key="1">
    <citation type="submission" date="2017-11" db="EMBL/GenBank/DDBJ databases">
        <title>Infants hospitalized years apart are colonized by the same room-sourced microbial strains.</title>
        <authorList>
            <person name="Brooks B."/>
            <person name="Olm M.R."/>
            <person name="Firek B.A."/>
            <person name="Baker R."/>
            <person name="Thomas B.C."/>
            <person name="Morowitz M.J."/>
            <person name="Banfield J.F."/>
        </authorList>
    </citation>
    <scope>NUCLEOTIDE SEQUENCE [LARGE SCALE GENOMIC DNA]</scope>
    <source>
        <strain evidence="9">S2_009_000_R2_76</strain>
    </source>
</reference>
<dbReference type="PRINTS" id="PR00702">
    <property type="entry name" value="ACRIFLAVINRP"/>
</dbReference>
<name>A0A2W5ENG8_9SPHI</name>
<dbReference type="InterPro" id="IPR001036">
    <property type="entry name" value="Acrflvin-R"/>
</dbReference>
<feature type="transmembrane region" description="Helical" evidence="8">
    <location>
        <begin position="391"/>
        <end position="416"/>
    </location>
</feature>
<comment type="subcellular location">
    <subcellularLocation>
        <location evidence="1">Cell inner membrane</location>
        <topology evidence="1">Multi-pass membrane protein</topology>
    </subcellularLocation>
</comment>
<evidence type="ECO:0000256" key="7">
    <source>
        <dbReference type="ARBA" id="ARBA00023136"/>
    </source>
</evidence>
<dbReference type="InterPro" id="IPR027463">
    <property type="entry name" value="AcrB_DN_DC_subdom"/>
</dbReference>
<dbReference type="Gene3D" id="3.30.2090.10">
    <property type="entry name" value="Multidrug efflux transporter AcrB TolC docking domain, DN and DC subdomains"/>
    <property type="match status" value="1"/>
</dbReference>
<dbReference type="SUPFAM" id="SSF82693">
    <property type="entry name" value="Multidrug efflux transporter AcrB pore domain, PN1, PN2, PC1 and PC2 subdomains"/>
    <property type="match status" value="2"/>
</dbReference>
<evidence type="ECO:0000313" key="9">
    <source>
        <dbReference type="EMBL" id="PZP42810.1"/>
    </source>
</evidence>
<protein>
    <submittedName>
        <fullName evidence="9">Hydrophobe/amphiphile efflux-1 family RND transporter</fullName>
    </submittedName>
</protein>
<feature type="transmembrane region" description="Helical" evidence="8">
    <location>
        <begin position="365"/>
        <end position="385"/>
    </location>
</feature>
<feature type="transmembrane region" description="Helical" evidence="8">
    <location>
        <begin position="12"/>
        <end position="33"/>
    </location>
</feature>
<sequence>MLKIFIRRPVLSTVISVIIIVLGIMGISSLPVAQYPDIAPPTIQVSASYPGANTTTLINSVVFPLEQQINGVEGMSYMTSTSSNTGSASISIFFTVGVDPDQAAVDVQNRISTVLSKLPAAVTQAGVTVRKQQNSNVLIIGLYSNSPQYDQKFLQNYAAINLVPQLQRANGVGGATVFGGAMTYSMRIWLQPDKMADYGLNPSDITTALSNQNFNAAPGKVGDNGNQAFQYDITYSGTLVSIEQFESIIVKAIGNGQYLYLKDVARIELGTQTYTGSTSINGKPGVAVAISQTPGSNAQEVIQGAQKVMAEAAKSFPSGVQSLELVNINNFLSESIDKVLHTLVECFLLVFVVILIFLQDVRSTIIHGVSVPVSIIGTFFFLYVFGYSLNLLTLFALVLAIGIVVDDAVVVVEAVHSKLESGYTSPRKAAIDAMGEIAPAIVSITLVMASVFLPVTFMGGSAGVFYKQFGITLAFAIMISALNALTLSPALAAMFLKPPVHVKEGEKPTFLQKIKTGFNAGYDKVVHKYSSAVAS</sequence>
<organism evidence="9 10">
    <name type="scientific">Pseudopedobacter saltans</name>
    <dbReference type="NCBI Taxonomy" id="151895"/>
    <lineage>
        <taxon>Bacteria</taxon>
        <taxon>Pseudomonadati</taxon>
        <taxon>Bacteroidota</taxon>
        <taxon>Sphingobacteriia</taxon>
        <taxon>Sphingobacteriales</taxon>
        <taxon>Sphingobacteriaceae</taxon>
        <taxon>Pseudopedobacter</taxon>
    </lineage>
</organism>
<evidence type="ECO:0000256" key="4">
    <source>
        <dbReference type="ARBA" id="ARBA00022519"/>
    </source>
</evidence>
<dbReference type="PANTHER" id="PTHR32063:SF9">
    <property type="entry name" value="SIMILAR TO MULTIDRUG RESISTANCE PROTEIN MEXB"/>
    <property type="match status" value="1"/>
</dbReference>
<accession>A0A2W5ENG8</accession>
<dbReference type="Gene3D" id="1.20.1640.10">
    <property type="entry name" value="Multidrug efflux transporter AcrB transmembrane domain"/>
    <property type="match status" value="2"/>
</dbReference>
<dbReference type="GO" id="GO:0005886">
    <property type="term" value="C:plasma membrane"/>
    <property type="evidence" value="ECO:0007669"/>
    <property type="project" value="UniProtKB-SubCell"/>
</dbReference>
<evidence type="ECO:0000256" key="2">
    <source>
        <dbReference type="ARBA" id="ARBA00022448"/>
    </source>
</evidence>
<evidence type="ECO:0000256" key="3">
    <source>
        <dbReference type="ARBA" id="ARBA00022475"/>
    </source>
</evidence>
<gene>
    <name evidence="9" type="ORF">DI598_16535</name>
</gene>
<dbReference type="Gene3D" id="3.30.70.1320">
    <property type="entry name" value="Multidrug efflux transporter AcrB pore domain like"/>
    <property type="match status" value="1"/>
</dbReference>
<dbReference type="AlphaFoldDB" id="A0A2W5ENG8"/>
<dbReference type="GO" id="GO:0042910">
    <property type="term" value="F:xenobiotic transmembrane transporter activity"/>
    <property type="evidence" value="ECO:0007669"/>
    <property type="project" value="TreeGrafter"/>
</dbReference>
<comment type="caution">
    <text evidence="9">The sequence shown here is derived from an EMBL/GenBank/DDBJ whole genome shotgun (WGS) entry which is preliminary data.</text>
</comment>
<dbReference type="EMBL" id="QFOI01000410">
    <property type="protein sequence ID" value="PZP42810.1"/>
    <property type="molecule type" value="Genomic_DNA"/>
</dbReference>
<evidence type="ECO:0000256" key="1">
    <source>
        <dbReference type="ARBA" id="ARBA00004429"/>
    </source>
</evidence>
<keyword evidence="2" id="KW-0813">Transport</keyword>
<feature type="transmembrane region" description="Helical" evidence="8">
    <location>
        <begin position="437"/>
        <end position="457"/>
    </location>
</feature>
<evidence type="ECO:0000256" key="6">
    <source>
        <dbReference type="ARBA" id="ARBA00022989"/>
    </source>
</evidence>